<dbReference type="Pfam" id="PF13604">
    <property type="entry name" value="AAA_30"/>
    <property type="match status" value="1"/>
</dbReference>
<feature type="compositionally biased region" description="Basic and acidic residues" evidence="3">
    <location>
        <begin position="788"/>
        <end position="797"/>
    </location>
</feature>
<feature type="domain" description="Bartonella effector protein BID" evidence="5">
    <location>
        <begin position="934"/>
        <end position="1016"/>
    </location>
</feature>
<reference evidence="6" key="1">
    <citation type="submission" date="2006-06" db="EMBL/GenBank/DDBJ databases">
        <title>Complete sequence of Plasmid 1 of Chelativorans sp. BNC1.</title>
        <authorList>
            <consortium name="US DOE Joint Genome Institute"/>
            <person name="Copeland A."/>
            <person name="Lucas S."/>
            <person name="Lapidus A."/>
            <person name="Barry K."/>
            <person name="Detter J.C."/>
            <person name="Glavina del Rio T."/>
            <person name="Hammon N."/>
            <person name="Israni S."/>
            <person name="Dalin E."/>
            <person name="Tice H."/>
            <person name="Pitluck S."/>
            <person name="Chertkov O."/>
            <person name="Brettin T."/>
            <person name="Bruce D."/>
            <person name="Han C."/>
            <person name="Tapia R."/>
            <person name="Gilna P."/>
            <person name="Schmutz J."/>
            <person name="Larimer F."/>
            <person name="Land M."/>
            <person name="Hauser L."/>
            <person name="Kyrpides N."/>
            <person name="Mikhailova N."/>
            <person name="Richardson P."/>
        </authorList>
    </citation>
    <scope>NUCLEOTIDE SEQUENCE</scope>
    <source>
        <strain evidence="6">BNC1</strain>
        <plasmid evidence="6">1</plasmid>
    </source>
</reference>
<geneLocation type="plasmid" evidence="6">
    <name>1</name>
</geneLocation>
<dbReference type="CDD" id="cd18809">
    <property type="entry name" value="SF1_C_RecD"/>
    <property type="match status" value="1"/>
</dbReference>
<evidence type="ECO:0000259" key="4">
    <source>
        <dbReference type="Pfam" id="PF03389"/>
    </source>
</evidence>
<feature type="compositionally biased region" description="Gly residues" evidence="3">
    <location>
        <begin position="830"/>
        <end position="840"/>
    </location>
</feature>
<gene>
    <name evidence="6" type="ordered locus">Meso_4244</name>
</gene>
<evidence type="ECO:0000259" key="5">
    <source>
        <dbReference type="Pfam" id="PF17841"/>
    </source>
</evidence>
<dbReference type="InterPro" id="IPR041533">
    <property type="entry name" value="Bep_BID"/>
</dbReference>
<dbReference type="InterPro" id="IPR027417">
    <property type="entry name" value="P-loop_NTPase"/>
</dbReference>
<dbReference type="Gene3D" id="3.30.930.30">
    <property type="match status" value="1"/>
</dbReference>
<evidence type="ECO:0000256" key="2">
    <source>
        <dbReference type="ARBA" id="ARBA00022971"/>
    </source>
</evidence>
<organism evidence="6">
    <name type="scientific">Chelativorans sp. (strain BNC1)</name>
    <dbReference type="NCBI Taxonomy" id="266779"/>
    <lineage>
        <taxon>Bacteria</taxon>
        <taxon>Pseudomonadati</taxon>
        <taxon>Pseudomonadota</taxon>
        <taxon>Alphaproteobacteria</taxon>
        <taxon>Hyphomicrobiales</taxon>
        <taxon>Phyllobacteriaceae</taxon>
        <taxon>Chelativorans</taxon>
    </lineage>
</organism>
<dbReference type="InterPro" id="IPR005053">
    <property type="entry name" value="MobA_MobL"/>
</dbReference>
<evidence type="ECO:0000256" key="1">
    <source>
        <dbReference type="ARBA" id="ARBA00010873"/>
    </source>
</evidence>
<dbReference type="Pfam" id="PF17841">
    <property type="entry name" value="Bep_C_terminal"/>
    <property type="match status" value="1"/>
</dbReference>
<feature type="region of interest" description="Disordered" evidence="3">
    <location>
        <begin position="784"/>
        <end position="900"/>
    </location>
</feature>
<dbReference type="SUPFAM" id="SSF52540">
    <property type="entry name" value="P-loop containing nucleoside triphosphate hydrolases"/>
    <property type="match status" value="2"/>
</dbReference>
<feature type="domain" description="MobA/MobL protein" evidence="4">
    <location>
        <begin position="24"/>
        <end position="221"/>
    </location>
</feature>
<comment type="similarity">
    <text evidence="1">Belongs to the MobA/MobL family.</text>
</comment>
<accession>Q11MY8</accession>
<feature type="compositionally biased region" description="Basic and acidic residues" evidence="3">
    <location>
        <begin position="848"/>
        <end position="858"/>
    </location>
</feature>
<proteinExistence type="inferred from homology"/>
<name>Q11MY8_CHESB</name>
<evidence type="ECO:0000256" key="3">
    <source>
        <dbReference type="SAM" id="MobiDB-lite"/>
    </source>
</evidence>
<keyword evidence="2" id="KW-0184">Conjugation</keyword>
<keyword evidence="6" id="KW-0614">Plasmid</keyword>
<evidence type="ECO:0000313" key="6">
    <source>
        <dbReference type="EMBL" id="ABG61220.1"/>
    </source>
</evidence>
<dbReference type="OrthoDB" id="1826980at2"/>
<dbReference type="Gene3D" id="3.40.50.300">
    <property type="entry name" value="P-loop containing nucleotide triphosphate hydrolases"/>
    <property type="match status" value="2"/>
</dbReference>
<sequence>MRHSVGMAIAFARARYISRADGGSAVRSAAYSGREAIRAERTGEVFYFKHREAPEHHEVLLPEGAPAELSSSDTLWNAAEAMEKRKDAQLAREIVLALPANTELGHDDRVELARSFAIEHFVSKGLAVQLDVHSPHGAESEGERANYHAHLLITTRRLGEDGFAAKKARDLDPVIKRGGGRAIVAEGEAWGQLWRDHQNRYFAEQGLSIRVDATSAVPQEHIGPIRMRVPEAEANVRAEQIRKANEQAARDPEHVLGVLTRNQASFSEYDLDRHLKKHIRDEGERSEVKAKVLGRGDVLALHDRDTGDGVGRWTTRAVRDQEVLALADGRQVVGGSHRNLGDVARQRVTAARALRADQLAAFDHATGSGGLKIIEGRAGTGKSFVLGSIREAHEAAGYRVIGLAPTNAVAQAMKDEGFGPGLGRTDFGSSGFGRAGLSRSSTVHAELFRLKNGRVQWDRRTLVVVDEAAMMDAKVTGEVLREARLYGAKVILAGDDRQLGSIERGGLFTELKKEHGSAEITQVTRQKVDWQRAAARDLSDGRFEDALRSFARNKAIVWTSKQEELRGKLVEQWAKDSHDHPSSSRFVFAYTNKDVDVLNKDLRAVRKERGELGEDFVFTTKHGEAPFAVGDRVQFTDTAKGAGIYNGNAGVIDRIDRNFGRIGVTLDAAAGREGRKVEWYASEFSGFRHGYAGTIYKGQGKTLDHTYLLHTHHWRAASSYVALTRQRESATIFVATETARDLRQLARQIGRNEIKSASVAYATHDELSAEQKVRLGELRAAEAGAVAEKGREGEGRRQATGPVANEEWARAESGQNRRRSEMETGVIAKGSGGRSDGRGGASAVEQPAARKDEPDAKATRQRSAPEELIVSDDAGRRQPTGTSGDEKPASSTGDRASDERRVLIPAFQAVGLDGIRRDSLGRALDDAGIAAAIGRDADVQRERQALSIYLEAAYRDPKSAERRLDDIIARDGPTSAAQRISADFSLLGELRGREGFFAGAKAREERGAAERGAAAIGPNVVRTAEFEHRSVQTYRYDVERQMRADAVEVRDVSEEAKAMLAKVAQAKDNQERAEVFKTVSFDPAVNEEISALKKSVESRFGDEGARELARGSIANRQVTHPSVSQSDQDGLDAVMKVYSSVRHGEFVARQTESEQILERESMRATLKP</sequence>
<dbReference type="HOGENOM" id="CLU_006069_1_0_5"/>
<dbReference type="Pfam" id="PF03389">
    <property type="entry name" value="MobA_MobL"/>
    <property type="match status" value="1"/>
</dbReference>
<feature type="compositionally biased region" description="Polar residues" evidence="3">
    <location>
        <begin position="879"/>
        <end position="894"/>
    </location>
</feature>
<dbReference type="EMBL" id="CP000389">
    <property type="protein sequence ID" value="ABG61220.1"/>
    <property type="molecule type" value="Genomic_DNA"/>
</dbReference>
<dbReference type="KEGG" id="mes:Meso_4244"/>
<dbReference type="Gene3D" id="2.30.30.940">
    <property type="match status" value="1"/>
</dbReference>
<dbReference type="AlphaFoldDB" id="Q11MY8"/>
<protein>
    <submittedName>
        <fullName evidence="6">Plasmid mobilization system relaxase</fullName>
    </submittedName>
</protein>